<organism evidence="3 4">
    <name type="scientific">Corynebacterium pilosum</name>
    <dbReference type="NCBI Taxonomy" id="35756"/>
    <lineage>
        <taxon>Bacteria</taxon>
        <taxon>Bacillati</taxon>
        <taxon>Actinomycetota</taxon>
        <taxon>Actinomycetes</taxon>
        <taxon>Mycobacteriales</taxon>
        <taxon>Corynebacteriaceae</taxon>
        <taxon>Corynebacterium</taxon>
    </lineage>
</organism>
<keyword evidence="3" id="KW-0378">Hydrolase</keyword>
<name>A0A376CLF9_9CORY</name>
<sequence>MRWLQRKKISRRHLLRGITGTSVVAGAAVALPISERKSQLVGRASASPPAPHYTFMHGVASGDPLPTSVILWTRVTPEPGAYPGSNLGPATEVAWEVATDPDFHTIVRAGSLMTSVTADHTVHVDPFGLEPATTYFYRFHALGETSPVGTTRTAPAADATPEQLSLAVCSCANMESGYFQAYQDIADNAAHFDAVVHMGDYLYEFASGEYTGKHGITRPHEPRNALVTLSDYRQRYGAYRRDPSLQAAHAALPWVVTWDDHEIADNAWSGGASNHGEGQGDWAARRAAAMQAYLEWLPVRGGAPSEGGLIYRTLSFGQLADLHMLDLRSYRSAPGVFHPAQRGDTERTIMGAEQFQWLRQRLESSTARWDVIGTSVMMAPLNLNPLDIGIAGVVADMVGMDAAGTPVNLDQWDGYEADRLKLLSALEGHTLFLTGDIHSEWANEIHHAGRTVAAELVCSSISAANVDDVLGLPQGSPVSRAAERVVCGHNPHVKHVNLDVHGYASVRIDEHSCQMTWWRVEDVERSGAAVHQGPTLSYDGASLG</sequence>
<dbReference type="STRING" id="35756.GCA_001044155_00562"/>
<feature type="domain" description="Phospholipase D N-terminal" evidence="2">
    <location>
        <begin position="57"/>
        <end position="153"/>
    </location>
</feature>
<gene>
    <name evidence="3" type="primary">pld_1</name>
    <name evidence="3" type="ORF">NCTC11862_00824</name>
</gene>
<dbReference type="PANTHER" id="PTHR43606">
    <property type="entry name" value="PHOSPHATASE, PUTATIVE (AFU_ORTHOLOGUE AFUA_6G08710)-RELATED"/>
    <property type="match status" value="1"/>
</dbReference>
<dbReference type="OrthoDB" id="3497025at2"/>
<evidence type="ECO:0000313" key="4">
    <source>
        <dbReference type="Proteomes" id="UP000254467"/>
    </source>
</evidence>
<dbReference type="PANTHER" id="PTHR43606:SF2">
    <property type="entry name" value="ALKALINE PHOSPHATASE FAMILY PROTEIN (AFU_ORTHOLOGUE AFUA_5G03860)"/>
    <property type="match status" value="1"/>
</dbReference>
<reference evidence="3 4" key="1">
    <citation type="submission" date="2018-06" db="EMBL/GenBank/DDBJ databases">
        <authorList>
            <consortium name="Pathogen Informatics"/>
            <person name="Doyle S."/>
        </authorList>
    </citation>
    <scope>NUCLEOTIDE SEQUENCE [LARGE SCALE GENOMIC DNA]</scope>
    <source>
        <strain evidence="3 4">NCTC11862</strain>
    </source>
</reference>
<evidence type="ECO:0000313" key="3">
    <source>
        <dbReference type="EMBL" id="STC69047.1"/>
    </source>
</evidence>
<evidence type="ECO:0000259" key="1">
    <source>
        <dbReference type="Pfam" id="PF09423"/>
    </source>
</evidence>
<dbReference type="Pfam" id="PF16655">
    <property type="entry name" value="PhoD_N"/>
    <property type="match status" value="1"/>
</dbReference>
<proteinExistence type="predicted"/>
<dbReference type="Gene3D" id="2.60.40.380">
    <property type="entry name" value="Purple acid phosphatase-like, N-terminal"/>
    <property type="match status" value="1"/>
</dbReference>
<dbReference type="CDD" id="cd07389">
    <property type="entry name" value="MPP_PhoD"/>
    <property type="match status" value="1"/>
</dbReference>
<keyword evidence="4" id="KW-1185">Reference proteome</keyword>
<dbReference type="EMBL" id="UFXQ01000001">
    <property type="protein sequence ID" value="STC69047.1"/>
    <property type="molecule type" value="Genomic_DNA"/>
</dbReference>
<protein>
    <submittedName>
        <fullName evidence="3">Phosphodiesterase/alkaline phosphatase D</fullName>
        <ecNumber evidence="3">3.1.4.4</ecNumber>
    </submittedName>
</protein>
<evidence type="ECO:0000259" key="2">
    <source>
        <dbReference type="Pfam" id="PF16655"/>
    </source>
</evidence>
<accession>A0A376CLF9</accession>
<dbReference type="InterPro" id="IPR038607">
    <property type="entry name" value="PhoD-like_sf"/>
</dbReference>
<dbReference type="InterPro" id="IPR052900">
    <property type="entry name" value="Phospholipid_Metab_Enz"/>
</dbReference>
<dbReference type="Gene3D" id="3.60.21.70">
    <property type="entry name" value="PhoD-like phosphatase"/>
    <property type="match status" value="1"/>
</dbReference>
<dbReference type="InterPro" id="IPR018946">
    <property type="entry name" value="PhoD-like_MPP"/>
</dbReference>
<feature type="domain" description="PhoD-like phosphatase metallophosphatase" evidence="1">
    <location>
        <begin position="166"/>
        <end position="517"/>
    </location>
</feature>
<dbReference type="InterPro" id="IPR006311">
    <property type="entry name" value="TAT_signal"/>
</dbReference>
<dbReference type="GO" id="GO:0004630">
    <property type="term" value="F:phospholipase D activity"/>
    <property type="evidence" value="ECO:0007669"/>
    <property type="project" value="UniProtKB-EC"/>
</dbReference>
<dbReference type="AlphaFoldDB" id="A0A376CLF9"/>
<dbReference type="RefSeq" id="WP_040429566.1">
    <property type="nucleotide sequence ID" value="NZ_UFXQ01000001.1"/>
</dbReference>
<dbReference type="EC" id="3.1.4.4" evidence="3"/>
<dbReference type="InterPro" id="IPR029052">
    <property type="entry name" value="Metallo-depent_PP-like"/>
</dbReference>
<dbReference type="SUPFAM" id="SSF56300">
    <property type="entry name" value="Metallo-dependent phosphatases"/>
    <property type="match status" value="1"/>
</dbReference>
<dbReference type="Pfam" id="PF09423">
    <property type="entry name" value="PhoD"/>
    <property type="match status" value="1"/>
</dbReference>
<dbReference type="InterPro" id="IPR032093">
    <property type="entry name" value="PhoD_N"/>
</dbReference>
<dbReference type="PROSITE" id="PS51318">
    <property type="entry name" value="TAT"/>
    <property type="match status" value="1"/>
</dbReference>
<dbReference type="Proteomes" id="UP000254467">
    <property type="component" value="Unassembled WGS sequence"/>
</dbReference>